<dbReference type="AlphaFoldDB" id="A0A2I0BBR5"/>
<evidence type="ECO:0000313" key="2">
    <source>
        <dbReference type="Proteomes" id="UP000236161"/>
    </source>
</evidence>
<gene>
    <name evidence="1" type="ORF">AXF42_Ash013353</name>
</gene>
<reference evidence="1 2" key="1">
    <citation type="journal article" date="2017" name="Nature">
        <title>The Apostasia genome and the evolution of orchids.</title>
        <authorList>
            <person name="Zhang G.Q."/>
            <person name="Liu K.W."/>
            <person name="Li Z."/>
            <person name="Lohaus R."/>
            <person name="Hsiao Y.Y."/>
            <person name="Niu S.C."/>
            <person name="Wang J.Y."/>
            <person name="Lin Y.C."/>
            <person name="Xu Q."/>
            <person name="Chen L.J."/>
            <person name="Yoshida K."/>
            <person name="Fujiwara S."/>
            <person name="Wang Z.W."/>
            <person name="Zhang Y.Q."/>
            <person name="Mitsuda N."/>
            <person name="Wang M."/>
            <person name="Liu G.H."/>
            <person name="Pecoraro L."/>
            <person name="Huang H.X."/>
            <person name="Xiao X.J."/>
            <person name="Lin M."/>
            <person name="Wu X.Y."/>
            <person name="Wu W.L."/>
            <person name="Chen Y.Y."/>
            <person name="Chang S.B."/>
            <person name="Sakamoto S."/>
            <person name="Ohme-Takagi M."/>
            <person name="Yagi M."/>
            <person name="Zeng S.J."/>
            <person name="Shen C.Y."/>
            <person name="Yeh C.M."/>
            <person name="Luo Y.B."/>
            <person name="Tsai W.C."/>
            <person name="Van de Peer Y."/>
            <person name="Liu Z.J."/>
        </authorList>
    </citation>
    <scope>NUCLEOTIDE SEQUENCE [LARGE SCALE GENOMIC DNA]</scope>
    <source>
        <strain evidence="2">cv. Shenzhen</strain>
        <tissue evidence="1">Stem</tissue>
    </source>
</reference>
<protein>
    <submittedName>
        <fullName evidence="1">Uncharacterized protein</fullName>
    </submittedName>
</protein>
<keyword evidence="2" id="KW-1185">Reference proteome</keyword>
<dbReference type="EMBL" id="KZ451896">
    <property type="protein sequence ID" value="PKA65232.1"/>
    <property type="molecule type" value="Genomic_DNA"/>
</dbReference>
<dbReference type="Proteomes" id="UP000236161">
    <property type="component" value="Unassembled WGS sequence"/>
</dbReference>
<evidence type="ECO:0000313" key="1">
    <source>
        <dbReference type="EMBL" id="PKA65232.1"/>
    </source>
</evidence>
<name>A0A2I0BBR5_9ASPA</name>
<sequence>MDIPKLLPTPNLKGAKSVGELVVENGRRAAISRFMPFPNHNLLGTLFFKPDIFKFQDVALRFKLQVSALNQKRAMV</sequence>
<proteinExistence type="predicted"/>
<accession>A0A2I0BBR5</accession>
<organism evidence="1 2">
    <name type="scientific">Apostasia shenzhenica</name>
    <dbReference type="NCBI Taxonomy" id="1088818"/>
    <lineage>
        <taxon>Eukaryota</taxon>
        <taxon>Viridiplantae</taxon>
        <taxon>Streptophyta</taxon>
        <taxon>Embryophyta</taxon>
        <taxon>Tracheophyta</taxon>
        <taxon>Spermatophyta</taxon>
        <taxon>Magnoliopsida</taxon>
        <taxon>Liliopsida</taxon>
        <taxon>Asparagales</taxon>
        <taxon>Orchidaceae</taxon>
        <taxon>Apostasioideae</taxon>
        <taxon>Apostasia</taxon>
    </lineage>
</organism>